<keyword evidence="9" id="KW-1185">Reference proteome</keyword>
<dbReference type="PANTHER" id="PTHR11751:SF29">
    <property type="entry name" value="ALANINE TRANSAMINASE"/>
    <property type="match status" value="1"/>
</dbReference>
<evidence type="ECO:0000256" key="5">
    <source>
        <dbReference type="ARBA" id="ARBA00022898"/>
    </source>
</evidence>
<dbReference type="EMBL" id="CAMPGE010007729">
    <property type="protein sequence ID" value="CAI2366643.1"/>
    <property type="molecule type" value="Genomic_DNA"/>
</dbReference>
<keyword evidence="3" id="KW-0032">Aminotransferase</keyword>
<dbReference type="PANTHER" id="PTHR11751">
    <property type="entry name" value="ALANINE AMINOTRANSFERASE"/>
    <property type="match status" value="1"/>
</dbReference>
<gene>
    <name evidence="8" type="ORF">ECRASSUSDP1_LOCUS7916</name>
</gene>
<keyword evidence="5" id="KW-0663">Pyridoxal phosphate</keyword>
<comment type="cofactor">
    <cofactor evidence="1">
        <name>pyridoxal 5'-phosphate</name>
        <dbReference type="ChEBI" id="CHEBI:597326"/>
    </cofactor>
</comment>
<keyword evidence="4" id="KW-0808">Transferase</keyword>
<sequence length="130" mass="14915">MREVKSFIEKRDGVNVGENNIFLTNGATEGITFMLNLFIKDENNNIMIPILQYPIYSALITKFDETQVPYYLDESKGWGMSFEELERSYAEVTDKGINVRSMVVINLSNPTEQILAQEDLNKVIQFTHGK</sequence>
<dbReference type="InterPro" id="IPR045088">
    <property type="entry name" value="ALAT1/2-like"/>
</dbReference>
<dbReference type="GO" id="GO:0004021">
    <property type="term" value="F:L-alanine:2-oxoglutarate aminotransferase activity"/>
    <property type="evidence" value="ECO:0007669"/>
    <property type="project" value="TreeGrafter"/>
</dbReference>
<evidence type="ECO:0000256" key="1">
    <source>
        <dbReference type="ARBA" id="ARBA00001933"/>
    </source>
</evidence>
<evidence type="ECO:0000256" key="2">
    <source>
        <dbReference type="ARBA" id="ARBA00011738"/>
    </source>
</evidence>
<feature type="domain" description="Aminotransferase class I/classII large" evidence="7">
    <location>
        <begin position="5"/>
        <end position="128"/>
    </location>
</feature>
<dbReference type="Gene3D" id="3.40.640.10">
    <property type="entry name" value="Type I PLP-dependent aspartate aminotransferase-like (Major domain)"/>
    <property type="match status" value="1"/>
</dbReference>
<proteinExistence type="inferred from homology"/>
<dbReference type="GO" id="GO:0030170">
    <property type="term" value="F:pyridoxal phosphate binding"/>
    <property type="evidence" value="ECO:0007669"/>
    <property type="project" value="InterPro"/>
</dbReference>
<dbReference type="Proteomes" id="UP001295684">
    <property type="component" value="Unassembled WGS sequence"/>
</dbReference>
<name>A0AAD1XCC4_EUPCR</name>
<evidence type="ECO:0000256" key="6">
    <source>
        <dbReference type="ARBA" id="ARBA00025785"/>
    </source>
</evidence>
<evidence type="ECO:0000256" key="4">
    <source>
        <dbReference type="ARBA" id="ARBA00022679"/>
    </source>
</evidence>
<dbReference type="InterPro" id="IPR015421">
    <property type="entry name" value="PyrdxlP-dep_Trfase_major"/>
</dbReference>
<comment type="subunit">
    <text evidence="2">Homodimer.</text>
</comment>
<dbReference type="InterPro" id="IPR015424">
    <property type="entry name" value="PyrdxlP-dep_Trfase"/>
</dbReference>
<comment type="similarity">
    <text evidence="6">Belongs to the class-I pyridoxal-phosphate-dependent aminotransferase family. Alanine aminotransferase subfamily.</text>
</comment>
<dbReference type="Pfam" id="PF00155">
    <property type="entry name" value="Aminotran_1_2"/>
    <property type="match status" value="1"/>
</dbReference>
<evidence type="ECO:0000256" key="3">
    <source>
        <dbReference type="ARBA" id="ARBA00022576"/>
    </source>
</evidence>
<comment type="caution">
    <text evidence="8">The sequence shown here is derived from an EMBL/GenBank/DDBJ whole genome shotgun (WGS) entry which is preliminary data.</text>
</comment>
<dbReference type="SUPFAM" id="SSF53383">
    <property type="entry name" value="PLP-dependent transferases"/>
    <property type="match status" value="1"/>
</dbReference>
<dbReference type="InterPro" id="IPR004839">
    <property type="entry name" value="Aminotransferase_I/II_large"/>
</dbReference>
<evidence type="ECO:0000313" key="8">
    <source>
        <dbReference type="EMBL" id="CAI2366643.1"/>
    </source>
</evidence>
<dbReference type="AlphaFoldDB" id="A0AAD1XCC4"/>
<protein>
    <recommendedName>
        <fullName evidence="7">Aminotransferase class I/classII large domain-containing protein</fullName>
    </recommendedName>
</protein>
<evidence type="ECO:0000313" key="9">
    <source>
        <dbReference type="Proteomes" id="UP001295684"/>
    </source>
</evidence>
<evidence type="ECO:0000259" key="7">
    <source>
        <dbReference type="Pfam" id="PF00155"/>
    </source>
</evidence>
<reference evidence="8" key="1">
    <citation type="submission" date="2023-07" db="EMBL/GenBank/DDBJ databases">
        <authorList>
            <consortium name="AG Swart"/>
            <person name="Singh M."/>
            <person name="Singh A."/>
            <person name="Seah K."/>
            <person name="Emmerich C."/>
        </authorList>
    </citation>
    <scope>NUCLEOTIDE SEQUENCE</scope>
    <source>
        <strain evidence="8">DP1</strain>
    </source>
</reference>
<accession>A0AAD1XCC4</accession>
<organism evidence="8 9">
    <name type="scientific">Euplotes crassus</name>
    <dbReference type="NCBI Taxonomy" id="5936"/>
    <lineage>
        <taxon>Eukaryota</taxon>
        <taxon>Sar</taxon>
        <taxon>Alveolata</taxon>
        <taxon>Ciliophora</taxon>
        <taxon>Intramacronucleata</taxon>
        <taxon>Spirotrichea</taxon>
        <taxon>Hypotrichia</taxon>
        <taxon>Euplotida</taxon>
        <taxon>Euplotidae</taxon>
        <taxon>Moneuplotes</taxon>
    </lineage>
</organism>